<keyword evidence="7" id="KW-0067">ATP-binding</keyword>
<keyword evidence="12" id="KW-1185">Reference proteome</keyword>
<dbReference type="InterPro" id="IPR036890">
    <property type="entry name" value="HATPase_C_sf"/>
</dbReference>
<dbReference type="InterPro" id="IPR003594">
    <property type="entry name" value="HATPase_dom"/>
</dbReference>
<evidence type="ECO:0000256" key="3">
    <source>
        <dbReference type="ARBA" id="ARBA00022553"/>
    </source>
</evidence>
<keyword evidence="3" id="KW-0597">Phosphoprotein</keyword>
<evidence type="ECO:0000313" key="11">
    <source>
        <dbReference type="EMBL" id="SCC48782.1"/>
    </source>
</evidence>
<evidence type="ECO:0000256" key="2">
    <source>
        <dbReference type="ARBA" id="ARBA00012438"/>
    </source>
</evidence>
<dbReference type="GO" id="GO:0046983">
    <property type="term" value="F:protein dimerization activity"/>
    <property type="evidence" value="ECO:0007669"/>
    <property type="project" value="InterPro"/>
</dbReference>
<dbReference type="SUPFAM" id="SSF55874">
    <property type="entry name" value="ATPase domain of HSP90 chaperone/DNA topoisomerase II/histidine kinase"/>
    <property type="match status" value="1"/>
</dbReference>
<protein>
    <recommendedName>
        <fullName evidence="2">histidine kinase</fullName>
        <ecNumber evidence="2">2.7.13.3</ecNumber>
    </recommendedName>
</protein>
<gene>
    <name evidence="11" type="ORF">GA0116948_110129</name>
</gene>
<dbReference type="InterPro" id="IPR011712">
    <property type="entry name" value="Sig_transdc_His_kin_sub3_dim/P"/>
</dbReference>
<keyword evidence="9" id="KW-1133">Transmembrane helix</keyword>
<dbReference type="GO" id="GO:0016020">
    <property type="term" value="C:membrane"/>
    <property type="evidence" value="ECO:0007669"/>
    <property type="project" value="InterPro"/>
</dbReference>
<evidence type="ECO:0000256" key="6">
    <source>
        <dbReference type="ARBA" id="ARBA00022777"/>
    </source>
</evidence>
<dbReference type="Proteomes" id="UP000242818">
    <property type="component" value="Unassembled WGS sequence"/>
</dbReference>
<organism evidence="11 12">
    <name type="scientific">Chitinophaga costaii</name>
    <dbReference type="NCBI Taxonomy" id="1335309"/>
    <lineage>
        <taxon>Bacteria</taxon>
        <taxon>Pseudomonadati</taxon>
        <taxon>Bacteroidota</taxon>
        <taxon>Chitinophagia</taxon>
        <taxon>Chitinophagales</taxon>
        <taxon>Chitinophagaceae</taxon>
        <taxon>Chitinophaga</taxon>
    </lineage>
</organism>
<dbReference type="PANTHER" id="PTHR24421:SF10">
    <property type="entry name" value="NITRATE_NITRITE SENSOR PROTEIN NARQ"/>
    <property type="match status" value="1"/>
</dbReference>
<dbReference type="Pfam" id="PF07730">
    <property type="entry name" value="HisKA_3"/>
    <property type="match status" value="1"/>
</dbReference>
<dbReference type="Gene3D" id="1.20.5.1930">
    <property type="match status" value="1"/>
</dbReference>
<dbReference type="Gene3D" id="3.30.565.10">
    <property type="entry name" value="Histidine kinase-like ATPase, C-terminal domain"/>
    <property type="match status" value="1"/>
</dbReference>
<evidence type="ECO:0000313" key="12">
    <source>
        <dbReference type="Proteomes" id="UP000242818"/>
    </source>
</evidence>
<accession>A0A1C4EYZ3</accession>
<dbReference type="GO" id="GO:0005524">
    <property type="term" value="F:ATP binding"/>
    <property type="evidence" value="ECO:0007669"/>
    <property type="project" value="UniProtKB-KW"/>
</dbReference>
<dbReference type="EC" id="2.7.13.3" evidence="2"/>
<evidence type="ECO:0000259" key="10">
    <source>
        <dbReference type="PROSITE" id="PS50109"/>
    </source>
</evidence>
<dbReference type="InterPro" id="IPR050482">
    <property type="entry name" value="Sensor_HK_TwoCompSys"/>
</dbReference>
<dbReference type="Pfam" id="PF02518">
    <property type="entry name" value="HATPase_c"/>
    <property type="match status" value="1"/>
</dbReference>
<dbReference type="InterPro" id="IPR005467">
    <property type="entry name" value="His_kinase_dom"/>
</dbReference>
<sequence>MQATIGDNIYLLIIFCTGGISLLVVSFVLLFIRNQRKLLASRQQAHDREMAHQKALMHTMLTSQEQERQRIGQDLHDEVGGALANLRMRMGREDPNLFKQQIDEIIQNVRSIAHNLSPPALALFGFSAALEELVAHNGQFILLKQEAAIATDQLPNEVALALLRILQELITNTLKHAQATQVTIRLYLQDQHLHIQFTDNGIGCDIHAGVHVGMGLRNIESRIAMIKAHFTITSARGEGFAVHIAMPL</sequence>
<dbReference type="PROSITE" id="PS50109">
    <property type="entry name" value="HIS_KIN"/>
    <property type="match status" value="1"/>
</dbReference>
<dbReference type="CDD" id="cd16917">
    <property type="entry name" value="HATPase_UhpB-NarQ-NarX-like"/>
    <property type="match status" value="1"/>
</dbReference>
<feature type="transmembrane region" description="Helical" evidence="9">
    <location>
        <begin position="12"/>
        <end position="32"/>
    </location>
</feature>
<proteinExistence type="predicted"/>
<dbReference type="OrthoDB" id="5401121at2"/>
<evidence type="ECO:0000256" key="1">
    <source>
        <dbReference type="ARBA" id="ARBA00000085"/>
    </source>
</evidence>
<keyword evidence="9" id="KW-0812">Transmembrane</keyword>
<feature type="domain" description="Histidine kinase" evidence="10">
    <location>
        <begin position="162"/>
        <end position="248"/>
    </location>
</feature>
<keyword evidence="4" id="KW-0808">Transferase</keyword>
<dbReference type="RefSeq" id="WP_089713478.1">
    <property type="nucleotide sequence ID" value="NZ_FMAR01000010.1"/>
</dbReference>
<evidence type="ECO:0000256" key="8">
    <source>
        <dbReference type="ARBA" id="ARBA00023012"/>
    </source>
</evidence>
<keyword evidence="5" id="KW-0547">Nucleotide-binding</keyword>
<dbReference type="EMBL" id="FMAR01000010">
    <property type="protein sequence ID" value="SCC48782.1"/>
    <property type="molecule type" value="Genomic_DNA"/>
</dbReference>
<name>A0A1C4EYZ3_9BACT</name>
<dbReference type="PANTHER" id="PTHR24421">
    <property type="entry name" value="NITRATE/NITRITE SENSOR PROTEIN NARX-RELATED"/>
    <property type="match status" value="1"/>
</dbReference>
<evidence type="ECO:0000256" key="4">
    <source>
        <dbReference type="ARBA" id="ARBA00022679"/>
    </source>
</evidence>
<evidence type="ECO:0000256" key="9">
    <source>
        <dbReference type="SAM" id="Phobius"/>
    </source>
</evidence>
<reference evidence="11 12" key="1">
    <citation type="submission" date="2016-08" db="EMBL/GenBank/DDBJ databases">
        <authorList>
            <person name="Seilhamer J.J."/>
        </authorList>
    </citation>
    <scope>NUCLEOTIDE SEQUENCE [LARGE SCALE GENOMIC DNA]</scope>
    <source>
        <strain evidence="11 12">A37T2</strain>
    </source>
</reference>
<keyword evidence="8" id="KW-0902">Two-component regulatory system</keyword>
<comment type="catalytic activity">
    <reaction evidence="1">
        <text>ATP + protein L-histidine = ADP + protein N-phospho-L-histidine.</text>
        <dbReference type="EC" id="2.7.13.3"/>
    </reaction>
</comment>
<keyword evidence="6 11" id="KW-0418">Kinase</keyword>
<evidence type="ECO:0000256" key="7">
    <source>
        <dbReference type="ARBA" id="ARBA00022840"/>
    </source>
</evidence>
<keyword evidence="9" id="KW-0472">Membrane</keyword>
<dbReference type="STRING" id="1335309.GA0116948_110129"/>
<dbReference type="GO" id="GO:0000155">
    <property type="term" value="F:phosphorelay sensor kinase activity"/>
    <property type="evidence" value="ECO:0007669"/>
    <property type="project" value="InterPro"/>
</dbReference>
<dbReference type="AlphaFoldDB" id="A0A1C4EYZ3"/>
<evidence type="ECO:0000256" key="5">
    <source>
        <dbReference type="ARBA" id="ARBA00022741"/>
    </source>
</evidence>